<sequence length="48" mass="5628">MAKHFSSIGSELAIQRYSNKEELKEELQESTDDIHYCRGMDEDGYFIL</sequence>
<organism evidence="1">
    <name type="scientific">candidate division CPR1 bacterium ADurb.Bin160</name>
    <dbReference type="NCBI Taxonomy" id="1852826"/>
    <lineage>
        <taxon>Bacteria</taxon>
        <taxon>candidate division CPR1</taxon>
    </lineage>
</organism>
<evidence type="ECO:0000313" key="1">
    <source>
        <dbReference type="EMBL" id="OQB41207.1"/>
    </source>
</evidence>
<name>A0A1V5ZLT0_9BACT</name>
<reference evidence="1" key="1">
    <citation type="submission" date="2017-02" db="EMBL/GenBank/DDBJ databases">
        <title>Delving into the versatile metabolic prowess of the omnipresent phylum Bacteroidetes.</title>
        <authorList>
            <person name="Nobu M.K."/>
            <person name="Mei R."/>
            <person name="Narihiro T."/>
            <person name="Kuroda K."/>
            <person name="Liu W.-T."/>
        </authorList>
    </citation>
    <scope>NUCLEOTIDE SEQUENCE</scope>
    <source>
        <strain evidence="1">ADurb.Bin160</strain>
    </source>
</reference>
<dbReference type="EMBL" id="MWDB01000021">
    <property type="protein sequence ID" value="OQB41207.1"/>
    <property type="molecule type" value="Genomic_DNA"/>
</dbReference>
<comment type="caution">
    <text evidence="1">The sequence shown here is derived from an EMBL/GenBank/DDBJ whole genome shotgun (WGS) entry which is preliminary data.</text>
</comment>
<dbReference type="AlphaFoldDB" id="A0A1V5ZLT0"/>
<protein>
    <submittedName>
        <fullName evidence="1">Uncharacterized protein</fullName>
    </submittedName>
</protein>
<accession>A0A1V5ZLT0</accession>
<gene>
    <name evidence="1" type="ORF">BWY04_00955</name>
</gene>
<proteinExistence type="predicted"/>
<dbReference type="Proteomes" id="UP000485621">
    <property type="component" value="Unassembled WGS sequence"/>
</dbReference>